<evidence type="ECO:0000313" key="4">
    <source>
        <dbReference type="Proteomes" id="UP000271974"/>
    </source>
</evidence>
<comment type="caution">
    <text evidence="3">The sequence shown here is derived from an EMBL/GenBank/DDBJ whole genome shotgun (WGS) entry which is preliminary data.</text>
</comment>
<organism evidence="3 4">
    <name type="scientific">Elysia chlorotica</name>
    <name type="common">Eastern emerald elysia</name>
    <name type="synonym">Sea slug</name>
    <dbReference type="NCBI Taxonomy" id="188477"/>
    <lineage>
        <taxon>Eukaryota</taxon>
        <taxon>Metazoa</taxon>
        <taxon>Spiralia</taxon>
        <taxon>Lophotrochozoa</taxon>
        <taxon>Mollusca</taxon>
        <taxon>Gastropoda</taxon>
        <taxon>Heterobranchia</taxon>
        <taxon>Euthyneura</taxon>
        <taxon>Panpulmonata</taxon>
        <taxon>Sacoglossa</taxon>
        <taxon>Placobranchoidea</taxon>
        <taxon>Plakobranchidae</taxon>
        <taxon>Elysia</taxon>
    </lineage>
</organism>
<name>A0A433T6Z2_ELYCH</name>
<feature type="compositionally biased region" description="Basic and acidic residues" evidence="1">
    <location>
        <begin position="1"/>
        <end position="15"/>
    </location>
</feature>
<feature type="compositionally biased region" description="Polar residues" evidence="1">
    <location>
        <begin position="46"/>
        <end position="57"/>
    </location>
</feature>
<dbReference type="Pfam" id="PF00078">
    <property type="entry name" value="RVT_1"/>
    <property type="match status" value="1"/>
</dbReference>
<feature type="compositionally biased region" description="Basic and acidic residues" evidence="1">
    <location>
        <begin position="80"/>
        <end position="93"/>
    </location>
</feature>
<feature type="domain" description="Reverse transcriptase" evidence="2">
    <location>
        <begin position="87"/>
        <end position="233"/>
    </location>
</feature>
<reference evidence="3 4" key="1">
    <citation type="submission" date="2019-01" db="EMBL/GenBank/DDBJ databases">
        <title>A draft genome assembly of the solar-powered sea slug Elysia chlorotica.</title>
        <authorList>
            <person name="Cai H."/>
            <person name="Li Q."/>
            <person name="Fang X."/>
            <person name="Li J."/>
            <person name="Curtis N.E."/>
            <person name="Altenburger A."/>
            <person name="Shibata T."/>
            <person name="Feng M."/>
            <person name="Maeda T."/>
            <person name="Schwartz J.A."/>
            <person name="Shigenobu S."/>
            <person name="Lundholm N."/>
            <person name="Nishiyama T."/>
            <person name="Yang H."/>
            <person name="Hasebe M."/>
            <person name="Li S."/>
            <person name="Pierce S.K."/>
            <person name="Wang J."/>
        </authorList>
    </citation>
    <scope>NUCLEOTIDE SEQUENCE [LARGE SCALE GENOMIC DNA]</scope>
    <source>
        <strain evidence="3">EC2010</strain>
        <tissue evidence="3">Whole organism of an adult</tissue>
    </source>
</reference>
<gene>
    <name evidence="3" type="ORF">EGW08_014917</name>
</gene>
<dbReference type="InterPro" id="IPR000477">
    <property type="entry name" value="RT_dom"/>
</dbReference>
<evidence type="ECO:0000313" key="3">
    <source>
        <dbReference type="EMBL" id="RUS77320.1"/>
    </source>
</evidence>
<dbReference type="STRING" id="188477.A0A433T6Z2"/>
<dbReference type="Proteomes" id="UP000271974">
    <property type="component" value="Unassembled WGS sequence"/>
</dbReference>
<feature type="region of interest" description="Disordered" evidence="1">
    <location>
        <begin position="45"/>
        <end position="93"/>
    </location>
</feature>
<dbReference type="PANTHER" id="PTHR47027">
    <property type="entry name" value="REVERSE TRANSCRIPTASE DOMAIN-CONTAINING PROTEIN"/>
    <property type="match status" value="1"/>
</dbReference>
<feature type="region of interest" description="Disordered" evidence="1">
    <location>
        <begin position="1"/>
        <end position="28"/>
    </location>
</feature>
<keyword evidence="4" id="KW-1185">Reference proteome</keyword>
<protein>
    <recommendedName>
        <fullName evidence="2">Reverse transcriptase domain-containing protein</fullName>
    </recommendedName>
</protein>
<dbReference type="AlphaFoldDB" id="A0A433T6Z2"/>
<dbReference type="OrthoDB" id="6255742at2759"/>
<evidence type="ECO:0000256" key="1">
    <source>
        <dbReference type="SAM" id="MobiDB-lite"/>
    </source>
</evidence>
<dbReference type="EMBL" id="RQTK01000590">
    <property type="protein sequence ID" value="RUS77320.1"/>
    <property type="molecule type" value="Genomic_DNA"/>
</dbReference>
<dbReference type="PANTHER" id="PTHR47027:SF25">
    <property type="entry name" value="REVERSE TRANSCRIPTASE DOMAIN-CONTAINING PROTEIN"/>
    <property type="match status" value="1"/>
</dbReference>
<proteinExistence type="predicted"/>
<sequence>MDFPRRQDRKSERPHQNRQKVKTKLADAASDHHLVLVLRSSSRLSTTEQNDQLTGSMYSVLERNRKQRKRRLSQKPQSPVKDKTGDTIERDQGTRWADHFKKTSFVVIHDGKLMELFNVQTGVRQGCSFSPTIFLMVVDWVMKQPTTGRKTCIQWTFMCSWGILTLQTVSAFFPKSNSAHKGNYNCVAKGARKTGLRINTRKTEAMRINNNQANALPLRDENIEEVNKFVYLGSVVSKDGDTDEDTRCQINNARYDFNTLISILRFTPL</sequence>
<evidence type="ECO:0000259" key="2">
    <source>
        <dbReference type="Pfam" id="PF00078"/>
    </source>
</evidence>
<accession>A0A433T6Z2</accession>